<evidence type="ECO:0000313" key="3">
    <source>
        <dbReference type="EMBL" id="EHG19881.1"/>
    </source>
</evidence>
<dbReference type="Proteomes" id="UP000004129">
    <property type="component" value="Unassembled WGS sequence"/>
</dbReference>
<dbReference type="OrthoDB" id="1629525at2"/>
<dbReference type="STRING" id="679201.HMPREF9334_01773"/>
<feature type="region of interest" description="Disordered" evidence="1">
    <location>
        <begin position="125"/>
        <end position="176"/>
    </location>
</feature>
<evidence type="ECO:0008006" key="5">
    <source>
        <dbReference type="Google" id="ProtNLM"/>
    </source>
</evidence>
<keyword evidence="2" id="KW-0472">Membrane</keyword>
<proteinExistence type="predicted"/>
<organism evidence="3 4">
    <name type="scientific">Selenomonas infelix ATCC 43532</name>
    <dbReference type="NCBI Taxonomy" id="679201"/>
    <lineage>
        <taxon>Bacteria</taxon>
        <taxon>Bacillati</taxon>
        <taxon>Bacillota</taxon>
        <taxon>Negativicutes</taxon>
        <taxon>Selenomonadales</taxon>
        <taxon>Selenomonadaceae</taxon>
        <taxon>Selenomonas</taxon>
    </lineage>
</organism>
<name>G5GR21_9FIRM</name>
<reference evidence="3 4" key="1">
    <citation type="submission" date="2011-08" db="EMBL/GenBank/DDBJ databases">
        <title>The Genome Sequence of Selenomonas infelix ATCC 43532.</title>
        <authorList>
            <consortium name="The Broad Institute Genome Sequencing Platform"/>
            <person name="Earl A."/>
            <person name="Ward D."/>
            <person name="Feldgarden M."/>
            <person name="Gevers D."/>
            <person name="Izard J."/>
            <person name="Blanton J.M."/>
            <person name="Baranova O.V."/>
            <person name="Dewhirst F.E."/>
            <person name="Young S.K."/>
            <person name="Zeng Q."/>
            <person name="Gargeya S."/>
            <person name="Fitzgerald M."/>
            <person name="Haas B."/>
            <person name="Abouelleil A."/>
            <person name="Alvarado L."/>
            <person name="Arachchi H.M."/>
            <person name="Berlin A."/>
            <person name="Brown A."/>
            <person name="Chapman S.B."/>
            <person name="Chen Z."/>
            <person name="Dunbar C."/>
            <person name="Freedman E."/>
            <person name="Gearin G."/>
            <person name="Gellesch M."/>
            <person name="Goldberg J."/>
            <person name="Griggs A."/>
            <person name="Gujja S."/>
            <person name="Heiman D."/>
            <person name="Howarth C."/>
            <person name="Larson L."/>
            <person name="Lui A."/>
            <person name="MacDonald P.J.P."/>
            <person name="Montmayeur A."/>
            <person name="Murphy C."/>
            <person name="Neiman D."/>
            <person name="Pearson M."/>
            <person name="Priest M."/>
            <person name="Roberts A."/>
            <person name="Saif S."/>
            <person name="Shea T."/>
            <person name="Shenoy N."/>
            <person name="Sisk P."/>
            <person name="Stolte C."/>
            <person name="Sykes S."/>
            <person name="Wortman J."/>
            <person name="Nusbaum C."/>
            <person name="Birren B."/>
        </authorList>
    </citation>
    <scope>NUCLEOTIDE SEQUENCE [LARGE SCALE GENOMIC DNA]</scope>
    <source>
        <strain evidence="3 4">ATCC 43532</strain>
    </source>
</reference>
<comment type="caution">
    <text evidence="3">The sequence shown here is derived from an EMBL/GenBank/DDBJ whole genome shotgun (WGS) entry which is preliminary data.</text>
</comment>
<accession>G5GR21</accession>
<keyword evidence="2" id="KW-1133">Transmembrane helix</keyword>
<dbReference type="eggNOG" id="ENOG50336R8">
    <property type="taxonomic scope" value="Bacteria"/>
</dbReference>
<evidence type="ECO:0000313" key="4">
    <source>
        <dbReference type="Proteomes" id="UP000004129"/>
    </source>
</evidence>
<dbReference type="HOGENOM" id="CLU_1488072_0_0_9"/>
<keyword evidence="2" id="KW-0812">Transmembrane</keyword>
<dbReference type="AlphaFoldDB" id="G5GR21"/>
<keyword evidence="4" id="KW-1185">Reference proteome</keyword>
<dbReference type="EMBL" id="ACZM01000017">
    <property type="protein sequence ID" value="EHG19881.1"/>
    <property type="molecule type" value="Genomic_DNA"/>
</dbReference>
<protein>
    <recommendedName>
        <fullName evidence="5">Preprotein translocase subunit SecG</fullName>
    </recommendedName>
</protein>
<feature type="transmembrane region" description="Helical" evidence="2">
    <location>
        <begin position="59"/>
        <end position="79"/>
    </location>
</feature>
<gene>
    <name evidence="3" type="ORF">HMPREF9334_01773</name>
</gene>
<sequence>MDADRRERAKSIRAARDWLTGAEVALAGEDDLAGDLKLMLARAELARLAADRRARVRRWAGRLLPPIAAGAAILAWMMWMSHPAEEVAVSPVVSAGVEQTLSPSAEAGPPPVVEKADAAATLPEESALQQEPMQQIPAENPMREDTEVPTVGTVPTRTEAAVSAPSVQPRMPNADMQRLMQVGGKILRE</sequence>
<evidence type="ECO:0000256" key="2">
    <source>
        <dbReference type="SAM" id="Phobius"/>
    </source>
</evidence>
<dbReference type="PATRIC" id="fig|679201.3.peg.1788"/>
<evidence type="ECO:0000256" key="1">
    <source>
        <dbReference type="SAM" id="MobiDB-lite"/>
    </source>
</evidence>
<dbReference type="RefSeq" id="WP_006693208.1">
    <property type="nucleotide sequence ID" value="NZ_JH376800.1"/>
</dbReference>